<dbReference type="AlphaFoldDB" id="A0A8J9VNP5"/>
<evidence type="ECO:0000313" key="3">
    <source>
        <dbReference type="Proteomes" id="UP000838878"/>
    </source>
</evidence>
<proteinExistence type="predicted"/>
<dbReference type="Pfam" id="PF14529">
    <property type="entry name" value="Exo_endo_phos_2"/>
    <property type="match status" value="1"/>
</dbReference>
<dbReference type="OrthoDB" id="421040at2759"/>
<evidence type="ECO:0000313" key="2">
    <source>
        <dbReference type="EMBL" id="CAH0730280.1"/>
    </source>
</evidence>
<dbReference type="Proteomes" id="UP000838878">
    <property type="component" value="Chromosome 8"/>
</dbReference>
<protein>
    <recommendedName>
        <fullName evidence="1">Endonuclease/exonuclease/phosphatase domain-containing protein</fullName>
    </recommendedName>
</protein>
<dbReference type="InterPro" id="IPR012337">
    <property type="entry name" value="RNaseH-like_sf"/>
</dbReference>
<dbReference type="SUPFAM" id="SSF53098">
    <property type="entry name" value="Ribonuclease H-like"/>
    <property type="match status" value="1"/>
</dbReference>
<accession>A0A8J9VNP5</accession>
<keyword evidence="3" id="KW-1185">Reference proteome</keyword>
<dbReference type="EMBL" id="OV170228">
    <property type="protein sequence ID" value="CAH0730280.1"/>
    <property type="molecule type" value="Genomic_DNA"/>
</dbReference>
<gene>
    <name evidence="2" type="ORF">BINO364_LOCUS15277</name>
</gene>
<dbReference type="GO" id="GO:0003824">
    <property type="term" value="F:catalytic activity"/>
    <property type="evidence" value="ECO:0007669"/>
    <property type="project" value="InterPro"/>
</dbReference>
<evidence type="ECO:0000259" key="1">
    <source>
        <dbReference type="Pfam" id="PF14529"/>
    </source>
</evidence>
<name>A0A8J9VNP5_9NEOP</name>
<dbReference type="InterPro" id="IPR036691">
    <property type="entry name" value="Endo/exonu/phosph_ase_sf"/>
</dbReference>
<dbReference type="Gene3D" id="3.60.10.10">
    <property type="entry name" value="Endonuclease/exonuclease/phosphatase"/>
    <property type="match status" value="1"/>
</dbReference>
<dbReference type="InterPro" id="IPR005135">
    <property type="entry name" value="Endo/exonuclease/phosphatase"/>
</dbReference>
<feature type="non-terminal residue" evidence="2">
    <location>
        <position position="259"/>
    </location>
</feature>
<dbReference type="SUPFAM" id="SSF56219">
    <property type="entry name" value="DNase I-like"/>
    <property type="match status" value="1"/>
</dbReference>
<sequence length="259" mass="29390">MTTTTNNSTKSYANVTQNPMLPSKDQAIVIDAIDNVQNKDYAQALGKVIDPKMIRFLSSCCNNHINYVVGIYYPQSMHLNRTDCDTLFSQFNNKTLIAVDFDAHHIHWSYHTDTRGRLLAESSCDYGFVNLNDGSPTRIAQLQWVPSHVGVFGNEVADELAKVAQSDGIPLRVSLQSSDYIPIVKKLCYDQWKTHYNVISCEKGIWYKSLTAEPTQIPWFSNTRMTYKELVACFRLRSGHVLLNNFGYLMSKTESPNCV</sequence>
<organism evidence="2 3">
    <name type="scientific">Brenthis ino</name>
    <name type="common">lesser marbled fritillary</name>
    <dbReference type="NCBI Taxonomy" id="405034"/>
    <lineage>
        <taxon>Eukaryota</taxon>
        <taxon>Metazoa</taxon>
        <taxon>Ecdysozoa</taxon>
        <taxon>Arthropoda</taxon>
        <taxon>Hexapoda</taxon>
        <taxon>Insecta</taxon>
        <taxon>Pterygota</taxon>
        <taxon>Neoptera</taxon>
        <taxon>Endopterygota</taxon>
        <taxon>Lepidoptera</taxon>
        <taxon>Glossata</taxon>
        <taxon>Ditrysia</taxon>
        <taxon>Papilionoidea</taxon>
        <taxon>Nymphalidae</taxon>
        <taxon>Heliconiinae</taxon>
        <taxon>Argynnini</taxon>
        <taxon>Brenthis</taxon>
    </lineage>
</organism>
<feature type="domain" description="Endonuclease/exonuclease/phosphatase" evidence="1">
    <location>
        <begin position="68"/>
        <end position="139"/>
    </location>
</feature>
<reference evidence="2" key="1">
    <citation type="submission" date="2021-12" db="EMBL/GenBank/DDBJ databases">
        <authorList>
            <person name="Martin H S."/>
        </authorList>
    </citation>
    <scope>NUCLEOTIDE SEQUENCE</scope>
</reference>